<dbReference type="Proteomes" id="UP001186944">
    <property type="component" value="Unassembled WGS sequence"/>
</dbReference>
<evidence type="ECO:0000313" key="3">
    <source>
        <dbReference type="EMBL" id="KAK3085924.1"/>
    </source>
</evidence>
<comment type="caution">
    <text evidence="3">The sequence shown here is derived from an EMBL/GenBank/DDBJ whole genome shotgun (WGS) entry which is preliminary data.</text>
</comment>
<dbReference type="EMBL" id="VSWD01000012">
    <property type="protein sequence ID" value="KAK3085924.1"/>
    <property type="molecule type" value="Genomic_DNA"/>
</dbReference>
<evidence type="ECO:0000259" key="2">
    <source>
        <dbReference type="SMART" id="SM01017"/>
    </source>
</evidence>
<dbReference type="InterPro" id="IPR011021">
    <property type="entry name" value="Arrestin-like_N"/>
</dbReference>
<reference evidence="3" key="1">
    <citation type="submission" date="2019-08" db="EMBL/GenBank/DDBJ databases">
        <title>The improved chromosome-level genome for the pearl oyster Pinctada fucata martensii using PacBio sequencing and Hi-C.</title>
        <authorList>
            <person name="Zheng Z."/>
        </authorList>
    </citation>
    <scope>NUCLEOTIDE SEQUENCE</scope>
    <source>
        <strain evidence="3">ZZ-2019</strain>
        <tissue evidence="3">Adductor muscle</tissue>
    </source>
</reference>
<name>A0AA88XYY3_PINIB</name>
<evidence type="ECO:0000313" key="4">
    <source>
        <dbReference type="Proteomes" id="UP001186944"/>
    </source>
</evidence>
<protein>
    <recommendedName>
        <fullName evidence="2">Arrestin C-terminal-like domain-containing protein</fullName>
    </recommendedName>
</protein>
<dbReference type="PANTHER" id="PTHR11188">
    <property type="entry name" value="ARRESTIN DOMAIN CONTAINING PROTEIN"/>
    <property type="match status" value="1"/>
</dbReference>
<dbReference type="PANTHER" id="PTHR11188:SF176">
    <property type="entry name" value="ARRESTIN DOMAIN-CONTAINING PROTEIN 1"/>
    <property type="match status" value="1"/>
</dbReference>
<dbReference type="InterPro" id="IPR011022">
    <property type="entry name" value="Arrestin_C-like"/>
</dbReference>
<dbReference type="Pfam" id="PF02752">
    <property type="entry name" value="Arrestin_C"/>
    <property type="match status" value="1"/>
</dbReference>
<dbReference type="Gene3D" id="2.60.40.640">
    <property type="match status" value="2"/>
</dbReference>
<keyword evidence="4" id="KW-1185">Reference proteome</keyword>
<dbReference type="SUPFAM" id="SSF81296">
    <property type="entry name" value="E set domains"/>
    <property type="match status" value="2"/>
</dbReference>
<dbReference type="InterPro" id="IPR014752">
    <property type="entry name" value="Arrestin-like_C"/>
</dbReference>
<dbReference type="Pfam" id="PF00339">
    <property type="entry name" value="Arrestin_N"/>
    <property type="match status" value="1"/>
</dbReference>
<comment type="similarity">
    <text evidence="1">Belongs to the arrestin family.</text>
</comment>
<dbReference type="AlphaFoldDB" id="A0AA88XYY3"/>
<dbReference type="GO" id="GO:0005737">
    <property type="term" value="C:cytoplasm"/>
    <property type="evidence" value="ECO:0007669"/>
    <property type="project" value="TreeGrafter"/>
</dbReference>
<gene>
    <name evidence="3" type="ORF">FSP39_010765</name>
</gene>
<dbReference type="GO" id="GO:0015031">
    <property type="term" value="P:protein transport"/>
    <property type="evidence" value="ECO:0007669"/>
    <property type="project" value="TreeGrafter"/>
</dbReference>
<dbReference type="SMART" id="SM01017">
    <property type="entry name" value="Arrestin_C"/>
    <property type="match status" value="1"/>
</dbReference>
<dbReference type="InterPro" id="IPR050357">
    <property type="entry name" value="Arrestin_domain-protein"/>
</dbReference>
<dbReference type="InterPro" id="IPR014756">
    <property type="entry name" value="Ig_E-set"/>
</dbReference>
<feature type="domain" description="Arrestin C-terminal-like" evidence="2">
    <location>
        <begin position="170"/>
        <end position="307"/>
    </location>
</feature>
<organism evidence="3 4">
    <name type="scientific">Pinctada imbricata</name>
    <name type="common">Atlantic pearl-oyster</name>
    <name type="synonym">Pinctada martensii</name>
    <dbReference type="NCBI Taxonomy" id="66713"/>
    <lineage>
        <taxon>Eukaryota</taxon>
        <taxon>Metazoa</taxon>
        <taxon>Spiralia</taxon>
        <taxon>Lophotrochozoa</taxon>
        <taxon>Mollusca</taxon>
        <taxon>Bivalvia</taxon>
        <taxon>Autobranchia</taxon>
        <taxon>Pteriomorphia</taxon>
        <taxon>Pterioida</taxon>
        <taxon>Pterioidea</taxon>
        <taxon>Pteriidae</taxon>
        <taxon>Pinctada</taxon>
    </lineage>
</organism>
<proteinExistence type="inferred from homology"/>
<evidence type="ECO:0000256" key="1">
    <source>
        <dbReference type="ARBA" id="ARBA00005298"/>
    </source>
</evidence>
<sequence>MGVGKFEVHLDHAQGVVAAGGQLVGCVVLQLDKATKINTIKLRLEGKGKSWWDERHGRSTTRYRAYESYIDYTVLLFSKSDTDESAMVPQGDNTYPFTIQLSPNLPCSFEGRRGHVRYTCKASLDRPWKFNESTKRAFTIIRHFDLNHIPTALMPVFAEQRQSIEGCCCSAGDIEVSMGLNKTGYVPGEPILYDINITNNSDNVIREAHLVLIQNVTYTGYSDSIFSSNKPHYHPKVDNFTLYHGKITCNKGTSFKVNQACFVPSLPPSDLPGCNIIDIKYTVKLIVPCGMSTCKLVKPILVGTIPINIPVVTPPTQSVEPTAPIEPPAYEAPPPSYSESVFGHVDVRDENDDEHTSGNMNWAPAYIYYDWSQQGSQTLGNRSVDTAQLAPPAYNQI</sequence>
<accession>A0AA88XYY3</accession>